<dbReference type="GO" id="GO:0004252">
    <property type="term" value="F:serine-type endopeptidase activity"/>
    <property type="evidence" value="ECO:0007669"/>
    <property type="project" value="UniProtKB-UniRule"/>
</dbReference>
<gene>
    <name evidence="8" type="ORF">ABE28_015170</name>
</gene>
<dbReference type="PANTHER" id="PTHR43806">
    <property type="entry name" value="PEPTIDASE S8"/>
    <property type="match status" value="1"/>
</dbReference>
<feature type="active site" description="Charge relay system" evidence="6">
    <location>
        <position position="317"/>
    </location>
</feature>
<dbReference type="KEGG" id="bmur:ABE28_015170"/>
<dbReference type="Proteomes" id="UP000077926">
    <property type="component" value="Chromosome"/>
</dbReference>
<dbReference type="InterPro" id="IPR037045">
    <property type="entry name" value="S8pro/Inhibitor_I9_sf"/>
</dbReference>
<feature type="active site" description="Charge relay system" evidence="6">
    <location>
        <position position="164"/>
    </location>
</feature>
<evidence type="ECO:0000313" key="8">
    <source>
        <dbReference type="EMBL" id="AOH55700.1"/>
    </source>
</evidence>
<reference evidence="8 9" key="1">
    <citation type="submission" date="2016-08" db="EMBL/GenBank/DDBJ databases">
        <title>Complete genome sequence of Bacillus muralis G25-68, a strain with toxicity to nematodes.</title>
        <authorList>
            <person name="Zheng Z."/>
        </authorList>
    </citation>
    <scope>NUCLEOTIDE SEQUENCE [LARGE SCALE GENOMIC DNA]</scope>
    <source>
        <strain evidence="8 9">G25-68</strain>
    </source>
</reference>
<dbReference type="RefSeq" id="WP_064463354.1">
    <property type="nucleotide sequence ID" value="NZ_CP017080.1"/>
</dbReference>
<evidence type="ECO:0000256" key="4">
    <source>
        <dbReference type="ARBA" id="ARBA00022801"/>
    </source>
</evidence>
<organism evidence="8 9">
    <name type="scientific">Peribacillus muralis</name>
    <dbReference type="NCBI Taxonomy" id="264697"/>
    <lineage>
        <taxon>Bacteria</taxon>
        <taxon>Bacillati</taxon>
        <taxon>Bacillota</taxon>
        <taxon>Bacilli</taxon>
        <taxon>Bacillales</taxon>
        <taxon>Bacillaceae</taxon>
        <taxon>Peribacillus</taxon>
    </lineage>
</organism>
<evidence type="ECO:0000256" key="3">
    <source>
        <dbReference type="ARBA" id="ARBA00022723"/>
    </source>
</evidence>
<dbReference type="Gene3D" id="3.40.50.200">
    <property type="entry name" value="Peptidase S8/S53 domain"/>
    <property type="match status" value="1"/>
</dbReference>
<feature type="domain" description="Peptidase S8/S53" evidence="7">
    <location>
        <begin position="125"/>
        <end position="352"/>
    </location>
</feature>
<dbReference type="InterPro" id="IPR000209">
    <property type="entry name" value="Peptidase_S8/S53_dom"/>
</dbReference>
<evidence type="ECO:0000256" key="6">
    <source>
        <dbReference type="PROSITE-ProRule" id="PRU01240"/>
    </source>
</evidence>
<keyword evidence="5 6" id="KW-0720">Serine protease</keyword>
<dbReference type="InterPro" id="IPR034202">
    <property type="entry name" value="Subtilisin_Carlsberg-like"/>
</dbReference>
<dbReference type="OrthoDB" id="9798386at2"/>
<dbReference type="EMBL" id="CP017080">
    <property type="protein sequence ID" value="AOH55700.1"/>
    <property type="molecule type" value="Genomic_DNA"/>
</dbReference>
<accession>A0A1B3XR63</accession>
<keyword evidence="3" id="KW-0479">Metal-binding</keyword>
<feature type="active site" description="Charge relay system" evidence="6">
    <location>
        <position position="134"/>
    </location>
</feature>
<dbReference type="PANTHER" id="PTHR43806:SF11">
    <property type="entry name" value="CEREVISIN-RELATED"/>
    <property type="match status" value="1"/>
</dbReference>
<keyword evidence="9" id="KW-1185">Reference proteome</keyword>
<dbReference type="PRINTS" id="PR00723">
    <property type="entry name" value="SUBTILISIN"/>
</dbReference>
<dbReference type="AlphaFoldDB" id="A0A1B3XR63"/>
<dbReference type="SUPFAM" id="SSF54897">
    <property type="entry name" value="Protease propeptides/inhibitors"/>
    <property type="match status" value="1"/>
</dbReference>
<dbReference type="GO" id="GO:0046872">
    <property type="term" value="F:metal ion binding"/>
    <property type="evidence" value="ECO:0007669"/>
    <property type="project" value="UniProtKB-KW"/>
</dbReference>
<dbReference type="InterPro" id="IPR036852">
    <property type="entry name" value="Peptidase_S8/S53_dom_sf"/>
</dbReference>
<keyword evidence="2 6" id="KW-0645">Protease</keyword>
<evidence type="ECO:0000256" key="5">
    <source>
        <dbReference type="ARBA" id="ARBA00022825"/>
    </source>
</evidence>
<protein>
    <recommendedName>
        <fullName evidence="7">Peptidase S8/S53 domain-containing protein</fullName>
    </recommendedName>
</protein>
<evidence type="ECO:0000259" key="7">
    <source>
        <dbReference type="Pfam" id="PF00082"/>
    </source>
</evidence>
<dbReference type="PROSITE" id="PS51892">
    <property type="entry name" value="SUBTILASE"/>
    <property type="match status" value="1"/>
</dbReference>
<keyword evidence="4 6" id="KW-0378">Hydrolase</keyword>
<dbReference type="InterPro" id="IPR050131">
    <property type="entry name" value="Peptidase_S8_subtilisin-like"/>
</dbReference>
<comment type="similarity">
    <text evidence="1 6">Belongs to the peptidase S8 family.</text>
</comment>
<sequence length="619" mass="67849">MKKIISFIAVFILIFSFFSQPRAIKAKNQGEKNYLVEFNKKLDTKLIEKEGGEIKGKYKHFKTAKASLTTDELYKIKKNPSVKLIEEDVTVQSTPLNGETYLENGYSWGTKRINADKAHENGITGKGIKLAILDTGISNHSGIVIEKQASFIDSEEGVIDLNGHGTAVSSIIATSYESSGFHGVAPDVKLYVGKVLDQNGTGQYSDIIEGIEWAIEEDINIINMSFGGIKESEILKNVIDKAYEQGVLMISSVGNEGTEKVTYPAAYDNVIGVGASDFYNQMSSLSNYSNQLELVAPGVNIQTLDLNGDHITASGTSIAASYVSGAAALLWSQNVNLDNKEIHTKLKNFATTIDNQKKYNLVNIDPSISQYVEPYNPDNIQTDSKQDELNEEELAFLTEAGWSEEAINGTTNQELQEFISEGAMNPDYSETTYTLVPEDEFSGDVQAQNLKNGGSITLKVSASYLGIKNSNEKQFKIKGSYNWNSMPKNRYVDLFALAWTDNAWYKSTSKLSHTYYGAIPITESVTVFKPSLKAGMSWKVDLRAGSHDDIGKFTQYIYLPKSASSKNNGPLQAMVEYSHAFTMITPSIGGGSGGFSYGISTGTGKDYADNPPKSSVKSY</sequence>
<evidence type="ECO:0000256" key="1">
    <source>
        <dbReference type="ARBA" id="ARBA00011073"/>
    </source>
</evidence>
<evidence type="ECO:0000313" key="9">
    <source>
        <dbReference type="Proteomes" id="UP000077926"/>
    </source>
</evidence>
<evidence type="ECO:0000256" key="2">
    <source>
        <dbReference type="ARBA" id="ARBA00022670"/>
    </source>
</evidence>
<dbReference type="SUPFAM" id="SSF52743">
    <property type="entry name" value="Subtilisin-like"/>
    <property type="match status" value="1"/>
</dbReference>
<dbReference type="CDD" id="cd07477">
    <property type="entry name" value="Peptidases_S8_Subtilisin_subset"/>
    <property type="match status" value="1"/>
</dbReference>
<dbReference type="Pfam" id="PF00082">
    <property type="entry name" value="Peptidase_S8"/>
    <property type="match status" value="1"/>
</dbReference>
<dbReference type="InterPro" id="IPR015500">
    <property type="entry name" value="Peptidase_S8_subtilisin-rel"/>
</dbReference>
<dbReference type="Gene3D" id="3.30.70.80">
    <property type="entry name" value="Peptidase S8 propeptide/proteinase inhibitor I9"/>
    <property type="match status" value="1"/>
</dbReference>
<dbReference type="GO" id="GO:0006508">
    <property type="term" value="P:proteolysis"/>
    <property type="evidence" value="ECO:0007669"/>
    <property type="project" value="UniProtKB-KW"/>
</dbReference>
<name>A0A1B3XR63_9BACI</name>
<proteinExistence type="inferred from homology"/>